<dbReference type="GO" id="GO:0051301">
    <property type="term" value="P:cell division"/>
    <property type="evidence" value="ECO:0007669"/>
    <property type="project" value="UniProtKB-KW"/>
</dbReference>
<evidence type="ECO:0000256" key="3">
    <source>
        <dbReference type="ARBA" id="ARBA00022618"/>
    </source>
</evidence>
<dbReference type="PANTHER" id="PTHR37820:SF1">
    <property type="entry name" value="CELL DIVISION PROTEIN FTSQ"/>
    <property type="match status" value="1"/>
</dbReference>
<protein>
    <submittedName>
        <fullName evidence="11">FtsQ-type POTRA domain-containing protein</fullName>
    </submittedName>
</protein>
<feature type="compositionally biased region" description="Basic and acidic residues" evidence="8">
    <location>
        <begin position="30"/>
        <end position="41"/>
    </location>
</feature>
<dbReference type="Gene3D" id="3.10.20.310">
    <property type="entry name" value="membrane protein fhac"/>
    <property type="match status" value="1"/>
</dbReference>
<keyword evidence="12" id="KW-1185">Reference proteome</keyword>
<comment type="caution">
    <text evidence="11">The sequence shown here is derived from an EMBL/GenBank/DDBJ whole genome shotgun (WGS) entry which is preliminary data.</text>
</comment>
<dbReference type="Proteomes" id="UP000647416">
    <property type="component" value="Unassembled WGS sequence"/>
</dbReference>
<evidence type="ECO:0000256" key="1">
    <source>
        <dbReference type="ARBA" id="ARBA00004370"/>
    </source>
</evidence>
<feature type="region of interest" description="Disordered" evidence="8">
    <location>
        <begin position="1"/>
        <end position="41"/>
    </location>
</feature>
<dbReference type="Pfam" id="PF08478">
    <property type="entry name" value="POTRA_1"/>
    <property type="match status" value="1"/>
</dbReference>
<dbReference type="InterPro" id="IPR005548">
    <property type="entry name" value="Cell_div_FtsQ/DivIB_C"/>
</dbReference>
<dbReference type="AlphaFoldDB" id="A0A926ISW6"/>
<dbReference type="InterPro" id="IPR013685">
    <property type="entry name" value="POTRA_FtsQ_type"/>
</dbReference>
<proteinExistence type="predicted"/>
<evidence type="ECO:0000259" key="10">
    <source>
        <dbReference type="PROSITE" id="PS51779"/>
    </source>
</evidence>
<keyword evidence="2" id="KW-1003">Cell membrane</keyword>
<dbReference type="GO" id="GO:0005886">
    <property type="term" value="C:plasma membrane"/>
    <property type="evidence" value="ECO:0007669"/>
    <property type="project" value="TreeGrafter"/>
</dbReference>
<organism evidence="11 12">
    <name type="scientific">Qingrenia yutianensis</name>
    <dbReference type="NCBI Taxonomy" id="2763676"/>
    <lineage>
        <taxon>Bacteria</taxon>
        <taxon>Bacillati</taxon>
        <taxon>Bacillota</taxon>
        <taxon>Clostridia</taxon>
        <taxon>Eubacteriales</taxon>
        <taxon>Oscillospiraceae</taxon>
        <taxon>Qingrenia</taxon>
    </lineage>
</organism>
<evidence type="ECO:0000256" key="5">
    <source>
        <dbReference type="ARBA" id="ARBA00022989"/>
    </source>
</evidence>
<dbReference type="RefSeq" id="WP_262431927.1">
    <property type="nucleotide sequence ID" value="NZ_JACRTE010000005.1"/>
</dbReference>
<keyword evidence="6 9" id="KW-0472">Membrane</keyword>
<sequence>MNDDTKSVENLTNENIDESAENTAGNAENPDVKTEKISESVPEKQSYNFVNVSDEKEEIPEKSVKGEGKNNFVLLCLLFAILTSLLFTPAFNIKIVAVTGNNALTAQQIVKNSGIVTGRNILRTNTRSAVKNLKKIPLINDVHVKLKFPSTVEIAVEECVKTAYVKHLDKYICIDKSGKILEILNGAENENLIVVTGVVPTKFEVGSKITFKDGEKFDILTSLLSEISSATDLPNAVKSIDLSDKNKIMMTMDNEIVVNMGKNDALQYKMAYLTKTLETQLKTYRGGTLDLSDPSASARYKGSAQ</sequence>
<keyword evidence="5 9" id="KW-1133">Transmembrane helix</keyword>
<evidence type="ECO:0000256" key="7">
    <source>
        <dbReference type="ARBA" id="ARBA00023306"/>
    </source>
</evidence>
<keyword evidence="7" id="KW-0131">Cell cycle</keyword>
<dbReference type="PROSITE" id="PS51779">
    <property type="entry name" value="POTRA"/>
    <property type="match status" value="1"/>
</dbReference>
<evidence type="ECO:0000256" key="2">
    <source>
        <dbReference type="ARBA" id="ARBA00022475"/>
    </source>
</evidence>
<feature type="transmembrane region" description="Helical" evidence="9">
    <location>
        <begin position="72"/>
        <end position="91"/>
    </location>
</feature>
<accession>A0A926ISW6</accession>
<dbReference type="EMBL" id="JACRTE010000005">
    <property type="protein sequence ID" value="MBC8596461.1"/>
    <property type="molecule type" value="Genomic_DNA"/>
</dbReference>
<keyword evidence="4 9" id="KW-0812">Transmembrane</keyword>
<evidence type="ECO:0000256" key="6">
    <source>
        <dbReference type="ARBA" id="ARBA00023136"/>
    </source>
</evidence>
<keyword evidence="3" id="KW-0132">Cell division</keyword>
<evidence type="ECO:0000256" key="4">
    <source>
        <dbReference type="ARBA" id="ARBA00022692"/>
    </source>
</evidence>
<evidence type="ECO:0000256" key="8">
    <source>
        <dbReference type="SAM" id="MobiDB-lite"/>
    </source>
</evidence>
<reference evidence="11" key="1">
    <citation type="submission" date="2020-08" db="EMBL/GenBank/DDBJ databases">
        <title>Genome public.</title>
        <authorList>
            <person name="Liu C."/>
            <person name="Sun Q."/>
        </authorList>
    </citation>
    <scope>NUCLEOTIDE SEQUENCE</scope>
    <source>
        <strain evidence="11">NSJ-50</strain>
    </source>
</reference>
<dbReference type="Pfam" id="PF03799">
    <property type="entry name" value="FtsQ_DivIB_C"/>
    <property type="match status" value="1"/>
</dbReference>
<gene>
    <name evidence="11" type="ORF">H8706_06220</name>
</gene>
<dbReference type="PANTHER" id="PTHR37820">
    <property type="entry name" value="CELL DIVISION PROTEIN DIVIB"/>
    <property type="match status" value="1"/>
</dbReference>
<name>A0A926ISW6_9FIRM</name>
<dbReference type="InterPro" id="IPR050487">
    <property type="entry name" value="FtsQ_DivIB"/>
</dbReference>
<feature type="domain" description="POTRA" evidence="10">
    <location>
        <begin position="91"/>
        <end position="159"/>
    </location>
</feature>
<evidence type="ECO:0000313" key="11">
    <source>
        <dbReference type="EMBL" id="MBC8596461.1"/>
    </source>
</evidence>
<evidence type="ECO:0000313" key="12">
    <source>
        <dbReference type="Proteomes" id="UP000647416"/>
    </source>
</evidence>
<evidence type="ECO:0000256" key="9">
    <source>
        <dbReference type="SAM" id="Phobius"/>
    </source>
</evidence>
<dbReference type="InterPro" id="IPR034746">
    <property type="entry name" value="POTRA"/>
</dbReference>
<comment type="subcellular location">
    <subcellularLocation>
        <location evidence="1">Membrane</location>
    </subcellularLocation>
</comment>